<evidence type="ECO:0000256" key="1">
    <source>
        <dbReference type="ARBA" id="ARBA00022676"/>
    </source>
</evidence>
<dbReference type="Gene3D" id="3.40.50.2000">
    <property type="entry name" value="Glycogen Phosphorylase B"/>
    <property type="match status" value="2"/>
</dbReference>
<gene>
    <name evidence="5" type="ORF">NF557_07685</name>
</gene>
<dbReference type="Pfam" id="PF00534">
    <property type="entry name" value="Glycos_transf_1"/>
    <property type="match status" value="1"/>
</dbReference>
<evidence type="ECO:0000313" key="6">
    <source>
        <dbReference type="Proteomes" id="UP001056535"/>
    </source>
</evidence>
<accession>A0ABY4YMK1</accession>
<dbReference type="InterPro" id="IPR001296">
    <property type="entry name" value="Glyco_trans_1"/>
</dbReference>
<name>A0ABY4YMK1_9MICO</name>
<keyword evidence="2 5" id="KW-0808">Transferase</keyword>
<sequence>MLPADPSLTHRAERIGYVLKVYPRFSETFVVTEILAREAAGEDLAIFALRPTSDARFHPEISRVQAPVTHLPKPAKLSDAWTALRLAQQEVPGLADRLPGILPVLTRLEPAEAIQGINLAVSATREGITHLHAHFASLAARVSRVASALTGIPYSVTTHAKDLFHEDVDHELLQDVLTHADHVVAISKFNQDHLVTTFPELADRVVLIHNGLDLARFRYAEPQPVTGPLKVAAVGRLVEKKGFTHLIDAARVITKRAAGGTAGAPSVEVRIAGDGELRAELAAEITAAGLGDVVELIGPRSQDEVRELLTWADVMVAPCVVGADGNADGLPTVLLEAMAMGVPVIGTDVTGIPEAVRGTGPRPTGILLSADQLAAGDGRALVEALTAVAADDFPRVAISRAARDLIESDFNTATQSRLLADHQRQCVRLAS</sequence>
<dbReference type="Pfam" id="PF13439">
    <property type="entry name" value="Glyco_transf_4"/>
    <property type="match status" value="1"/>
</dbReference>
<dbReference type="InterPro" id="IPR028098">
    <property type="entry name" value="Glyco_trans_4-like_N"/>
</dbReference>
<organism evidence="5 6">
    <name type="scientific">Ornithinimicrobium cryptoxanthini</name>
    <dbReference type="NCBI Taxonomy" id="2934161"/>
    <lineage>
        <taxon>Bacteria</taxon>
        <taxon>Bacillati</taxon>
        <taxon>Actinomycetota</taxon>
        <taxon>Actinomycetes</taxon>
        <taxon>Micrococcales</taxon>
        <taxon>Ornithinimicrobiaceae</taxon>
        <taxon>Ornithinimicrobium</taxon>
    </lineage>
</organism>
<reference evidence="5" key="1">
    <citation type="submission" date="2022-06" db="EMBL/GenBank/DDBJ databases">
        <title>Ornithinimicrobium JY.X270.</title>
        <authorList>
            <person name="Huang Y."/>
        </authorList>
    </citation>
    <scope>NUCLEOTIDE SEQUENCE</scope>
    <source>
        <strain evidence="5">JY.X270</strain>
    </source>
</reference>
<feature type="domain" description="Glycosyl transferase family 1" evidence="3">
    <location>
        <begin position="226"/>
        <end position="370"/>
    </location>
</feature>
<proteinExistence type="predicted"/>
<evidence type="ECO:0000313" key="5">
    <source>
        <dbReference type="EMBL" id="USQ77766.1"/>
    </source>
</evidence>
<evidence type="ECO:0000259" key="4">
    <source>
        <dbReference type="Pfam" id="PF13439"/>
    </source>
</evidence>
<dbReference type="EMBL" id="CP099490">
    <property type="protein sequence ID" value="USQ77766.1"/>
    <property type="molecule type" value="Genomic_DNA"/>
</dbReference>
<dbReference type="PANTHER" id="PTHR12526:SF636">
    <property type="entry name" value="BLL3647 PROTEIN"/>
    <property type="match status" value="1"/>
</dbReference>
<dbReference type="EC" id="2.4.-.-" evidence="5"/>
<dbReference type="GO" id="GO:0016757">
    <property type="term" value="F:glycosyltransferase activity"/>
    <property type="evidence" value="ECO:0007669"/>
    <property type="project" value="UniProtKB-KW"/>
</dbReference>
<protein>
    <submittedName>
        <fullName evidence="5">Glycosyltransferase</fullName>
        <ecNumber evidence="5">2.4.-.-</ecNumber>
    </submittedName>
</protein>
<evidence type="ECO:0000256" key="2">
    <source>
        <dbReference type="ARBA" id="ARBA00022679"/>
    </source>
</evidence>
<feature type="domain" description="Glycosyltransferase subfamily 4-like N-terminal" evidence="4">
    <location>
        <begin position="117"/>
        <end position="216"/>
    </location>
</feature>
<dbReference type="SUPFAM" id="SSF53756">
    <property type="entry name" value="UDP-Glycosyltransferase/glycogen phosphorylase"/>
    <property type="match status" value="1"/>
</dbReference>
<dbReference type="PANTHER" id="PTHR12526">
    <property type="entry name" value="GLYCOSYLTRANSFERASE"/>
    <property type="match status" value="1"/>
</dbReference>
<keyword evidence="6" id="KW-1185">Reference proteome</keyword>
<dbReference type="RefSeq" id="WP_252623315.1">
    <property type="nucleotide sequence ID" value="NZ_CP099490.1"/>
</dbReference>
<keyword evidence="1 5" id="KW-0328">Glycosyltransferase</keyword>
<dbReference type="Proteomes" id="UP001056535">
    <property type="component" value="Chromosome"/>
</dbReference>
<evidence type="ECO:0000259" key="3">
    <source>
        <dbReference type="Pfam" id="PF00534"/>
    </source>
</evidence>